<evidence type="ECO:0000313" key="1">
    <source>
        <dbReference type="EMBL" id="GJU05209.1"/>
    </source>
</evidence>
<proteinExistence type="predicted"/>
<keyword evidence="2" id="KW-1185">Reference proteome</keyword>
<dbReference type="EMBL" id="BQNB010021326">
    <property type="protein sequence ID" value="GJU05209.1"/>
    <property type="molecule type" value="Genomic_DNA"/>
</dbReference>
<protein>
    <submittedName>
        <fullName evidence="1">Uncharacterized protein</fullName>
    </submittedName>
</protein>
<accession>A0ABQ5IYH3</accession>
<reference evidence="1" key="1">
    <citation type="journal article" date="2022" name="Int. J. Mol. Sci.">
        <title>Draft Genome of Tanacetum Coccineum: Genomic Comparison of Closely Related Tanacetum-Family Plants.</title>
        <authorList>
            <person name="Yamashiro T."/>
            <person name="Shiraishi A."/>
            <person name="Nakayama K."/>
            <person name="Satake H."/>
        </authorList>
    </citation>
    <scope>NUCLEOTIDE SEQUENCE</scope>
</reference>
<name>A0ABQ5IYH3_9ASTR</name>
<sequence length="165" mass="19058">PCAMDLPREEHDKFQTIRTGEDVLIFPNAEGQDEPLIRAKRDSSDPMEDLKILWYGLEKERANLIAAQHAKWLPLDQDDEPMSSYTEYQSCSTSMEDLHYGDVYEGENYKGKCFIIIVRMGDRKAKARAHMFYTVSEAQRPVIRTITSSRSLDQNDMVLDHVKLT</sequence>
<organism evidence="1 2">
    <name type="scientific">Tanacetum coccineum</name>
    <dbReference type="NCBI Taxonomy" id="301880"/>
    <lineage>
        <taxon>Eukaryota</taxon>
        <taxon>Viridiplantae</taxon>
        <taxon>Streptophyta</taxon>
        <taxon>Embryophyta</taxon>
        <taxon>Tracheophyta</taxon>
        <taxon>Spermatophyta</taxon>
        <taxon>Magnoliopsida</taxon>
        <taxon>eudicotyledons</taxon>
        <taxon>Gunneridae</taxon>
        <taxon>Pentapetalae</taxon>
        <taxon>asterids</taxon>
        <taxon>campanulids</taxon>
        <taxon>Asterales</taxon>
        <taxon>Asteraceae</taxon>
        <taxon>Asteroideae</taxon>
        <taxon>Anthemideae</taxon>
        <taxon>Anthemidinae</taxon>
        <taxon>Tanacetum</taxon>
    </lineage>
</organism>
<evidence type="ECO:0000313" key="2">
    <source>
        <dbReference type="Proteomes" id="UP001151760"/>
    </source>
</evidence>
<feature type="non-terminal residue" evidence="1">
    <location>
        <position position="1"/>
    </location>
</feature>
<dbReference type="Proteomes" id="UP001151760">
    <property type="component" value="Unassembled WGS sequence"/>
</dbReference>
<comment type="caution">
    <text evidence="1">The sequence shown here is derived from an EMBL/GenBank/DDBJ whole genome shotgun (WGS) entry which is preliminary data.</text>
</comment>
<gene>
    <name evidence="1" type="ORF">Tco_1121639</name>
</gene>
<reference evidence="1" key="2">
    <citation type="submission" date="2022-01" db="EMBL/GenBank/DDBJ databases">
        <authorList>
            <person name="Yamashiro T."/>
            <person name="Shiraishi A."/>
            <person name="Satake H."/>
            <person name="Nakayama K."/>
        </authorList>
    </citation>
    <scope>NUCLEOTIDE SEQUENCE</scope>
</reference>